<reference evidence="1 2" key="1">
    <citation type="submission" date="2024-10" db="EMBL/GenBank/DDBJ databases">
        <title>Updated reference genomes for cyclostephanoid diatoms.</title>
        <authorList>
            <person name="Roberts W.R."/>
            <person name="Alverson A.J."/>
        </authorList>
    </citation>
    <scope>NUCLEOTIDE SEQUENCE [LARGE SCALE GENOMIC DNA]</scope>
    <source>
        <strain evidence="1 2">AJA010-31</strain>
    </source>
</reference>
<accession>A0ABD3N0C3</accession>
<proteinExistence type="predicted"/>
<dbReference type="EMBL" id="JALLPJ020001329">
    <property type="protein sequence ID" value="KAL3769595.1"/>
    <property type="molecule type" value="Genomic_DNA"/>
</dbReference>
<evidence type="ECO:0000313" key="2">
    <source>
        <dbReference type="Proteomes" id="UP001530400"/>
    </source>
</evidence>
<dbReference type="Proteomes" id="UP001530400">
    <property type="component" value="Unassembled WGS sequence"/>
</dbReference>
<keyword evidence="2" id="KW-1185">Reference proteome</keyword>
<comment type="caution">
    <text evidence="1">The sequence shown here is derived from an EMBL/GenBank/DDBJ whole genome shotgun (WGS) entry which is preliminary data.</text>
</comment>
<organism evidence="1 2">
    <name type="scientific">Cyclotella atomus</name>
    <dbReference type="NCBI Taxonomy" id="382360"/>
    <lineage>
        <taxon>Eukaryota</taxon>
        <taxon>Sar</taxon>
        <taxon>Stramenopiles</taxon>
        <taxon>Ochrophyta</taxon>
        <taxon>Bacillariophyta</taxon>
        <taxon>Coscinodiscophyceae</taxon>
        <taxon>Thalassiosirophycidae</taxon>
        <taxon>Stephanodiscales</taxon>
        <taxon>Stephanodiscaceae</taxon>
        <taxon>Cyclotella</taxon>
    </lineage>
</organism>
<gene>
    <name evidence="1" type="ORF">ACHAWO_011541</name>
</gene>
<dbReference type="AlphaFoldDB" id="A0ABD3N0C3"/>
<evidence type="ECO:0000313" key="1">
    <source>
        <dbReference type="EMBL" id="KAL3769595.1"/>
    </source>
</evidence>
<sequence>MSALTIRQKVENRPGTLYDTKERTLTFTTGSLFSFPIHSTAYESDAATIRIPAGLRLQIHNVSVNYKEMENYVKISSAQGVALKFSSEENGEMLVVWTYDKDRSGDCWATGLGIEVEGPRIVRLAAVVDRGFKKGSCLDVNVFGAVTKSDF</sequence>
<protein>
    <submittedName>
        <fullName evidence="1">Uncharacterized protein</fullName>
    </submittedName>
</protein>
<name>A0ABD3N0C3_9STRA</name>